<evidence type="ECO:0000313" key="3">
    <source>
        <dbReference type="Proteomes" id="UP000199206"/>
    </source>
</evidence>
<dbReference type="InterPro" id="IPR000182">
    <property type="entry name" value="GNAT_dom"/>
</dbReference>
<keyword evidence="2" id="KW-0808">Transferase</keyword>
<evidence type="ECO:0000259" key="1">
    <source>
        <dbReference type="Pfam" id="PF13508"/>
    </source>
</evidence>
<keyword evidence="3" id="KW-1185">Reference proteome</keyword>
<dbReference type="STRING" id="1166340.SAMN05192583_3734"/>
<evidence type="ECO:0000313" key="2">
    <source>
        <dbReference type="EMBL" id="SEN86470.1"/>
    </source>
</evidence>
<feature type="non-terminal residue" evidence="2">
    <location>
        <position position="191"/>
    </location>
</feature>
<dbReference type="InterPro" id="IPR016181">
    <property type="entry name" value="Acyl_CoA_acyltransferase"/>
</dbReference>
<dbReference type="RefSeq" id="WP_212611499.1">
    <property type="nucleotide sequence ID" value="NZ_FOCF01000019.1"/>
</dbReference>
<dbReference type="Pfam" id="PF13508">
    <property type="entry name" value="Acetyltransf_7"/>
    <property type="match status" value="1"/>
</dbReference>
<proteinExistence type="predicted"/>
<dbReference type="EMBL" id="FOCF01000019">
    <property type="protein sequence ID" value="SEN86470.1"/>
    <property type="molecule type" value="Genomic_DNA"/>
</dbReference>
<dbReference type="GO" id="GO:0016747">
    <property type="term" value="F:acyltransferase activity, transferring groups other than amino-acyl groups"/>
    <property type="evidence" value="ECO:0007669"/>
    <property type="project" value="InterPro"/>
</dbReference>
<sequence>MNNPGVDPAVLEAWLSARSIARGLPLPIPDHGGFRVDTKSDAEIARWVFPKANSGLEHVARSISDSRYLLKLCGAAGDLQSALPSGWKLHAPGCFMQVASKAPIGHLPLGYTIEVKRTGMVSEARVFTEAGALAASGYAAETNDVFVYDRIITEPDHRRRGLGRALMQTLHDARQNPSATELLVATENGRT</sequence>
<dbReference type="Gene3D" id="3.40.630.30">
    <property type="match status" value="1"/>
</dbReference>
<reference evidence="3" key="1">
    <citation type="submission" date="2016-10" db="EMBL/GenBank/DDBJ databases">
        <authorList>
            <person name="Varghese N."/>
            <person name="Submissions S."/>
        </authorList>
    </citation>
    <scope>NUCLEOTIDE SEQUENCE [LARGE SCALE GENOMIC DNA]</scope>
    <source>
        <strain evidence="3">S6-262</strain>
    </source>
</reference>
<feature type="domain" description="N-acetyltransferase" evidence="1">
    <location>
        <begin position="137"/>
        <end position="177"/>
    </location>
</feature>
<accession>A0A1H8K0I6</accession>
<name>A0A1H8K0I6_9SPHN</name>
<dbReference type="AlphaFoldDB" id="A0A1H8K0I6"/>
<dbReference type="Proteomes" id="UP000199206">
    <property type="component" value="Unassembled WGS sequence"/>
</dbReference>
<gene>
    <name evidence="2" type="ORF">SAMN05192583_3734</name>
</gene>
<dbReference type="CDD" id="cd04301">
    <property type="entry name" value="NAT_SF"/>
    <property type="match status" value="1"/>
</dbReference>
<dbReference type="SUPFAM" id="SSF55729">
    <property type="entry name" value="Acyl-CoA N-acyltransferases (Nat)"/>
    <property type="match status" value="1"/>
</dbReference>
<organism evidence="2 3">
    <name type="scientific">Sphingomonas gellani</name>
    <dbReference type="NCBI Taxonomy" id="1166340"/>
    <lineage>
        <taxon>Bacteria</taxon>
        <taxon>Pseudomonadati</taxon>
        <taxon>Pseudomonadota</taxon>
        <taxon>Alphaproteobacteria</taxon>
        <taxon>Sphingomonadales</taxon>
        <taxon>Sphingomonadaceae</taxon>
        <taxon>Sphingomonas</taxon>
    </lineage>
</organism>
<protein>
    <submittedName>
        <fullName evidence="2">Acetyltransferase (GNAT) family protein</fullName>
    </submittedName>
</protein>